<evidence type="ECO:0000313" key="1">
    <source>
        <dbReference type="EMBL" id="UZZ64339.1"/>
    </source>
</evidence>
<reference evidence="1 2" key="1">
    <citation type="submission" date="2022-10" db="EMBL/GenBank/DDBJ databases">
        <authorList>
            <person name="Cortes-Martin A."/>
            <person name="Buttimer C.T.H."/>
            <person name="Hill C."/>
        </authorList>
    </citation>
    <scope>NUCLEOTIDE SEQUENCE [LARGE SCALE GENOMIC DNA]</scope>
</reference>
<sequence>MTFTITSYTDVASIAKTFGPEALKYAVSNGNLTKEECYLIGSCKRWAVSRNIEIENVNDGNIEYSVDAVFQVVDLGGIYNTNLNDVRIVRTGFGAYDVPVREAMEKGYINPAILSMIMTEAKQRNEIRAILGL</sequence>
<accession>A0AAE9PTK6</accession>
<organism evidence="1 2">
    <name type="scientific">Escherichia phage A5-4</name>
    <dbReference type="NCBI Taxonomy" id="2996162"/>
    <lineage>
        <taxon>Viruses</taxon>
        <taxon>Duplodnaviria</taxon>
        <taxon>Heunggongvirae</taxon>
        <taxon>Uroviricota</taxon>
        <taxon>Caudoviricetes</taxon>
        <taxon>Vequintavirinae</taxon>
    </lineage>
</organism>
<dbReference type="Proteomes" id="UP001236076">
    <property type="component" value="Segment"/>
</dbReference>
<evidence type="ECO:0000313" key="2">
    <source>
        <dbReference type="Proteomes" id="UP001236076"/>
    </source>
</evidence>
<protein>
    <submittedName>
        <fullName evidence="1">Uncharacterized protein</fullName>
    </submittedName>
</protein>
<proteinExistence type="predicted"/>
<gene>
    <name evidence="1" type="ORF">A54_99</name>
</gene>
<dbReference type="EMBL" id="OP744025">
    <property type="protein sequence ID" value="UZZ64339.1"/>
    <property type="molecule type" value="Genomic_DNA"/>
</dbReference>
<keyword evidence="2" id="KW-1185">Reference proteome</keyword>
<name>A0AAE9PTK6_9CAUD</name>